<comment type="similarity">
    <text evidence="2">Belongs to the gluconeogenesis factor family.</text>
</comment>
<dbReference type="SUPFAM" id="SSF142338">
    <property type="entry name" value="CofD-like"/>
    <property type="match status" value="1"/>
</dbReference>
<dbReference type="GO" id="GO:0005737">
    <property type="term" value="C:cytoplasm"/>
    <property type="evidence" value="ECO:0007669"/>
    <property type="project" value="UniProtKB-SubCell"/>
</dbReference>
<organism evidence="4 5">
    <name type="scientific">Rhodococcus spongiicola</name>
    <dbReference type="NCBI Taxonomy" id="2487352"/>
    <lineage>
        <taxon>Bacteria</taxon>
        <taxon>Bacillati</taxon>
        <taxon>Actinomycetota</taxon>
        <taxon>Actinomycetes</taxon>
        <taxon>Mycobacteriales</taxon>
        <taxon>Nocardiaceae</taxon>
        <taxon>Rhodococcus</taxon>
    </lineage>
</organism>
<dbReference type="RefSeq" id="WP_127947003.1">
    <property type="nucleotide sequence ID" value="NZ_RKLN01000003.1"/>
</dbReference>
<dbReference type="HAMAP" id="MF_00973">
    <property type="entry name" value="Gluconeogen_factor"/>
    <property type="match status" value="1"/>
</dbReference>
<dbReference type="AlphaFoldDB" id="A0A3S3E1S1"/>
<feature type="compositionally biased region" description="Polar residues" evidence="3">
    <location>
        <begin position="344"/>
        <end position="354"/>
    </location>
</feature>
<evidence type="ECO:0000256" key="1">
    <source>
        <dbReference type="ARBA" id="ARBA00022490"/>
    </source>
</evidence>
<evidence type="ECO:0000313" key="4">
    <source>
        <dbReference type="EMBL" id="RVW03408.1"/>
    </source>
</evidence>
<gene>
    <name evidence="4" type="primary">yvcK</name>
    <name evidence="4" type="ORF">EF834_09730</name>
</gene>
<sequence length="369" mass="38693">MSDERRSGIGRVPRIVALGGGHGLYATLSAVRRLSSDVTAVVTVADDGGSSGRLRNELGVIPPGDLRMALAALAAREPRVQSWTDAVQHRFGGTGALAGHSVGNLILAGLTEVLGDPVEALDTVARLLEVEGRVLPMSPVALQIEADVVGLESDPRVSRCIRGQVAVATTPGKVRRVRLLPANPPACPDALQAIDAADVVVLGPGSWFTSVIPHVLVPELLDTMMRSPARKVLILNLAPELGETAGFSTERHLHVLCQHAPDFRVDHVVVDSASVPAGPERDDVCRAAKQLGAQVVYADVAEEGTHKHHAGKLAAVLERLAERETAEARLVEVHGGNDGRGNASCGNDSGGNDNTAERTVGGRESASWQ</sequence>
<dbReference type="InterPro" id="IPR038136">
    <property type="entry name" value="CofD-like_dom_sf"/>
</dbReference>
<reference evidence="4 5" key="1">
    <citation type="submission" date="2018-11" db="EMBL/GenBank/DDBJ databases">
        <title>Rhodococcus spongicola sp. nov. and Rhodococcus xishaensis sp. nov. from marine sponges.</title>
        <authorList>
            <person name="Li L."/>
            <person name="Lin H.W."/>
        </authorList>
    </citation>
    <scope>NUCLEOTIDE SEQUENCE [LARGE SCALE GENOMIC DNA]</scope>
    <source>
        <strain evidence="4 5">LHW50502</strain>
    </source>
</reference>
<comment type="caution">
    <text evidence="4">The sequence shown here is derived from an EMBL/GenBank/DDBJ whole genome shotgun (WGS) entry which is preliminary data.</text>
</comment>
<evidence type="ECO:0000256" key="2">
    <source>
        <dbReference type="HAMAP-Rule" id="MF_00973"/>
    </source>
</evidence>
<dbReference type="PANTHER" id="PTHR30135">
    <property type="entry name" value="UNCHARACTERIZED PROTEIN YVCK-RELATED"/>
    <property type="match status" value="1"/>
</dbReference>
<keyword evidence="5" id="KW-1185">Reference proteome</keyword>
<dbReference type="InterPro" id="IPR010119">
    <property type="entry name" value="Gluconeogen_factor"/>
</dbReference>
<dbReference type="OrthoDB" id="9783842at2"/>
<dbReference type="InterPro" id="IPR002882">
    <property type="entry name" value="CofD"/>
</dbReference>
<accession>A0A3S3E1S1</accession>
<proteinExistence type="inferred from homology"/>
<dbReference type="Gene3D" id="3.40.50.10680">
    <property type="entry name" value="CofD-like domains"/>
    <property type="match status" value="1"/>
</dbReference>
<evidence type="ECO:0000313" key="5">
    <source>
        <dbReference type="Proteomes" id="UP000284333"/>
    </source>
</evidence>
<comment type="subcellular location">
    <subcellularLocation>
        <location evidence="2">Cytoplasm</location>
    </subcellularLocation>
</comment>
<dbReference type="Proteomes" id="UP000284333">
    <property type="component" value="Unassembled WGS sequence"/>
</dbReference>
<dbReference type="PANTHER" id="PTHR30135:SF3">
    <property type="entry name" value="GLUCONEOGENESIS FACTOR-RELATED"/>
    <property type="match status" value="1"/>
</dbReference>
<feature type="region of interest" description="Disordered" evidence="3">
    <location>
        <begin position="332"/>
        <end position="369"/>
    </location>
</feature>
<protein>
    <recommendedName>
        <fullName evidence="2">Putative gluconeogenesis factor</fullName>
    </recommendedName>
</protein>
<name>A0A3S3E1S1_9NOCA</name>
<dbReference type="Pfam" id="PF01933">
    <property type="entry name" value="CofD"/>
    <property type="match status" value="1"/>
</dbReference>
<keyword evidence="1 2" id="KW-0963">Cytoplasm</keyword>
<dbReference type="GO" id="GO:0008360">
    <property type="term" value="P:regulation of cell shape"/>
    <property type="evidence" value="ECO:0007669"/>
    <property type="project" value="UniProtKB-UniRule"/>
</dbReference>
<dbReference type="CDD" id="cd07187">
    <property type="entry name" value="YvcK_like"/>
    <property type="match status" value="1"/>
</dbReference>
<dbReference type="NCBIfam" id="TIGR01826">
    <property type="entry name" value="CofD_related"/>
    <property type="match status" value="1"/>
</dbReference>
<comment type="function">
    <text evidence="2">Required for morphogenesis under gluconeogenic growth conditions.</text>
</comment>
<dbReference type="GO" id="GO:0043743">
    <property type="term" value="F:LPPG:FO 2-phospho-L-lactate transferase activity"/>
    <property type="evidence" value="ECO:0007669"/>
    <property type="project" value="InterPro"/>
</dbReference>
<evidence type="ECO:0000256" key="3">
    <source>
        <dbReference type="SAM" id="MobiDB-lite"/>
    </source>
</evidence>
<dbReference type="EMBL" id="RKLN01000003">
    <property type="protein sequence ID" value="RVW03408.1"/>
    <property type="molecule type" value="Genomic_DNA"/>
</dbReference>